<sequence>MDTATSTTPVKRENSPIKRKNPPNSYTAYTKLRPASNNANISESLLNSSNVASPSALDSVSDTYSEVDTESDFSNNDSVIFLGAKYADNEALMCAKSASHEVAEQDITYIGHAKRQVIVRGKAGKSSLTTVDLTTTESIFEDVLGEFCYGDSAQAEQLCQSGGDEHSHQEMYDS</sequence>
<protein>
    <submittedName>
        <fullName evidence="2">Uncharacterized protein</fullName>
    </submittedName>
</protein>
<dbReference type="AlphaFoldDB" id="A0A6A4GYT9"/>
<dbReference type="EMBL" id="ML769637">
    <property type="protein sequence ID" value="KAE9391059.1"/>
    <property type="molecule type" value="Genomic_DNA"/>
</dbReference>
<dbReference type="Proteomes" id="UP000799118">
    <property type="component" value="Unassembled WGS sequence"/>
</dbReference>
<evidence type="ECO:0000313" key="3">
    <source>
        <dbReference type="Proteomes" id="UP000799118"/>
    </source>
</evidence>
<feature type="region of interest" description="Disordered" evidence="1">
    <location>
        <begin position="1"/>
        <end position="30"/>
    </location>
</feature>
<name>A0A6A4GYT9_9AGAR</name>
<organism evidence="2 3">
    <name type="scientific">Gymnopus androsaceus JB14</name>
    <dbReference type="NCBI Taxonomy" id="1447944"/>
    <lineage>
        <taxon>Eukaryota</taxon>
        <taxon>Fungi</taxon>
        <taxon>Dikarya</taxon>
        <taxon>Basidiomycota</taxon>
        <taxon>Agaricomycotina</taxon>
        <taxon>Agaricomycetes</taxon>
        <taxon>Agaricomycetidae</taxon>
        <taxon>Agaricales</taxon>
        <taxon>Marasmiineae</taxon>
        <taxon>Omphalotaceae</taxon>
        <taxon>Gymnopus</taxon>
    </lineage>
</organism>
<evidence type="ECO:0000256" key="1">
    <source>
        <dbReference type="SAM" id="MobiDB-lite"/>
    </source>
</evidence>
<keyword evidence="3" id="KW-1185">Reference proteome</keyword>
<gene>
    <name evidence="2" type="ORF">BT96DRAFT_1001688</name>
</gene>
<accession>A0A6A4GYT9</accession>
<proteinExistence type="predicted"/>
<reference evidence="2" key="1">
    <citation type="journal article" date="2019" name="Environ. Microbiol.">
        <title>Fungal ecological strategies reflected in gene transcription - a case study of two litter decomposers.</title>
        <authorList>
            <person name="Barbi F."/>
            <person name="Kohler A."/>
            <person name="Barry K."/>
            <person name="Baskaran P."/>
            <person name="Daum C."/>
            <person name="Fauchery L."/>
            <person name="Ihrmark K."/>
            <person name="Kuo A."/>
            <person name="LaButti K."/>
            <person name="Lipzen A."/>
            <person name="Morin E."/>
            <person name="Grigoriev I.V."/>
            <person name="Henrissat B."/>
            <person name="Lindahl B."/>
            <person name="Martin F."/>
        </authorList>
    </citation>
    <scope>NUCLEOTIDE SEQUENCE</scope>
    <source>
        <strain evidence="2">JB14</strain>
    </source>
</reference>
<evidence type="ECO:0000313" key="2">
    <source>
        <dbReference type="EMBL" id="KAE9391059.1"/>
    </source>
</evidence>